<keyword evidence="3" id="KW-0067">ATP-binding</keyword>
<dbReference type="CDD" id="cd18809">
    <property type="entry name" value="SF1_C_RecD"/>
    <property type="match status" value="1"/>
</dbReference>
<dbReference type="Gene3D" id="3.40.50.300">
    <property type="entry name" value="P-loop containing nucleotide triphosphate hydrolases"/>
    <property type="match status" value="2"/>
</dbReference>
<feature type="domain" description="AAA+ ATPase" evidence="2">
    <location>
        <begin position="190"/>
        <end position="499"/>
    </location>
</feature>
<name>A0A327QE43_9BACT</name>
<keyword evidence="3" id="KW-0547">Nucleotide-binding</keyword>
<keyword evidence="1" id="KW-0472">Membrane</keyword>
<sequence>MKNAKQLERNWTLAFQQSNLVDGVTGKFNPVFAQQLFYGKHNNDYPAQFPHHFNELYTTYLELDESEALRQLIVFWEFIGIQISFEEVSGYLQAYPNQLSQIFKKTYYILKTLAHRTAELDITNPYVENRNDIFYLLNIVLHKANNNDQQQLQLFEDVDLPTLYNRYVNIPEGYEKDPIIQHLFNTIEKSNTSFFITGKAGTGKSTFLHYFAQQSKKNVLMTAFTGIAAINVGGVTLHSFFKFPLKPLLPGDEEIPIFRQQAQARKIIEKTHTIVIDEVSMLRADILQAIDYSLRMNGGNHKLPFGGKQILLVGDIFQLPPVVNHQDEVEKLIFTEVYKSEYFFDAPAYADLNPTFFEFKKIHRQKNDQAFINLLNEVRACETTGDTINAINKQYDPTYSPQQDEFAITLTSNNPIANTENARKLAALPYSTYRFEATIHGDFREDRYPTHKTLELKKNAQVIFIKNDVSPDTPRRWVNGTIAKIDFISDDLLEIRLQDGSTHKLVPETWENRQYKYDREKRRIVSTVIGTFTQYPVKLAWAITIHKSQGLTFDNVIIDLGRGAFVNGQVYVALSRCRKLEGIHLRQPLRTEDIIADERIIRFYRTQENAVHLFISYEDFFLKHPEFALQYIALHAPLTEEQIELHFNKLTSGKAYYSHFLDDSQEIVPSDLGLAYNPNIRWTPALQSKFSIGLPHPVTQVLKGVAEQLPLQLAHELQMLNNSLWAFAMSQGYVKEEAKDQVNFGLHEHLLQPPLFGKLSLEEIATLYVTQKNMLLTNPSIWGNTMEQVLTPALVETLLNGIA</sequence>
<keyword evidence="4" id="KW-1185">Reference proteome</keyword>
<dbReference type="Pfam" id="PF05970">
    <property type="entry name" value="PIF1"/>
    <property type="match status" value="1"/>
</dbReference>
<keyword evidence="3" id="KW-0378">Hydrolase</keyword>
<reference evidence="3 4" key="1">
    <citation type="submission" date="2018-06" db="EMBL/GenBank/DDBJ databases">
        <title>Genomic Encyclopedia of Archaeal and Bacterial Type Strains, Phase II (KMG-II): from individual species to whole genera.</title>
        <authorList>
            <person name="Goeker M."/>
        </authorList>
    </citation>
    <scope>NUCLEOTIDE SEQUENCE [LARGE SCALE GENOMIC DNA]</scope>
    <source>
        <strain evidence="3 4">DSM 23857</strain>
    </source>
</reference>
<evidence type="ECO:0000259" key="2">
    <source>
        <dbReference type="SMART" id="SM00382"/>
    </source>
</evidence>
<gene>
    <name evidence="3" type="ORF">LX64_03284</name>
</gene>
<dbReference type="EMBL" id="QLLL01000006">
    <property type="protein sequence ID" value="RAJ02275.1"/>
    <property type="molecule type" value="Genomic_DNA"/>
</dbReference>
<keyword evidence="1" id="KW-0812">Transmembrane</keyword>
<dbReference type="FunFam" id="3.40.50.300:FF:001498">
    <property type="entry name" value="ATP-dependent DNA helicase"/>
    <property type="match status" value="1"/>
</dbReference>
<dbReference type="PANTHER" id="PTHR47642">
    <property type="entry name" value="ATP-DEPENDENT DNA HELICASE"/>
    <property type="match status" value="1"/>
</dbReference>
<protein>
    <submittedName>
        <fullName evidence="3">UvrD-like helicase family protein</fullName>
    </submittedName>
</protein>
<evidence type="ECO:0000256" key="1">
    <source>
        <dbReference type="SAM" id="Phobius"/>
    </source>
</evidence>
<dbReference type="GO" id="GO:0000723">
    <property type="term" value="P:telomere maintenance"/>
    <property type="evidence" value="ECO:0007669"/>
    <property type="project" value="InterPro"/>
</dbReference>
<feature type="transmembrane region" description="Helical" evidence="1">
    <location>
        <begin position="219"/>
        <end position="241"/>
    </location>
</feature>
<evidence type="ECO:0000313" key="3">
    <source>
        <dbReference type="EMBL" id="RAJ02275.1"/>
    </source>
</evidence>
<dbReference type="Proteomes" id="UP000249547">
    <property type="component" value="Unassembled WGS sequence"/>
</dbReference>
<dbReference type="InterPro" id="IPR027417">
    <property type="entry name" value="P-loop_NTPase"/>
</dbReference>
<dbReference type="SUPFAM" id="SSF52540">
    <property type="entry name" value="P-loop containing nucleoside triphosphate hydrolases"/>
    <property type="match status" value="2"/>
</dbReference>
<keyword evidence="1" id="KW-1133">Transmembrane helix</keyword>
<organism evidence="3 4">
    <name type="scientific">Chitinophaga skermanii</name>
    <dbReference type="NCBI Taxonomy" id="331697"/>
    <lineage>
        <taxon>Bacteria</taxon>
        <taxon>Pseudomonadati</taxon>
        <taxon>Bacteroidota</taxon>
        <taxon>Chitinophagia</taxon>
        <taxon>Chitinophagales</taxon>
        <taxon>Chitinophagaceae</taxon>
        <taxon>Chitinophaga</taxon>
    </lineage>
</organism>
<dbReference type="GO" id="GO:0006281">
    <property type="term" value="P:DNA repair"/>
    <property type="evidence" value="ECO:0007669"/>
    <property type="project" value="InterPro"/>
</dbReference>
<keyword evidence="3" id="KW-0347">Helicase</keyword>
<accession>A0A327QE43</accession>
<dbReference type="InterPro" id="IPR010285">
    <property type="entry name" value="DNA_helicase_pif1-like_DEAD"/>
</dbReference>
<dbReference type="OrthoDB" id="9763659at2"/>
<dbReference type="AlphaFoldDB" id="A0A327QE43"/>
<proteinExistence type="predicted"/>
<comment type="caution">
    <text evidence="3">The sequence shown here is derived from an EMBL/GenBank/DDBJ whole genome shotgun (WGS) entry which is preliminary data.</text>
</comment>
<dbReference type="GO" id="GO:0003678">
    <property type="term" value="F:DNA helicase activity"/>
    <property type="evidence" value="ECO:0007669"/>
    <property type="project" value="InterPro"/>
</dbReference>
<dbReference type="RefSeq" id="WP_111598721.1">
    <property type="nucleotide sequence ID" value="NZ_QLLL01000006.1"/>
</dbReference>
<dbReference type="InterPro" id="IPR003593">
    <property type="entry name" value="AAA+_ATPase"/>
</dbReference>
<dbReference type="SMART" id="SM00382">
    <property type="entry name" value="AAA"/>
    <property type="match status" value="1"/>
</dbReference>
<evidence type="ECO:0000313" key="4">
    <source>
        <dbReference type="Proteomes" id="UP000249547"/>
    </source>
</evidence>
<dbReference type="InterPro" id="IPR051055">
    <property type="entry name" value="PIF1_helicase"/>
</dbReference>